<evidence type="ECO:0000313" key="6">
    <source>
        <dbReference type="Ensembl" id="ENSCPGP00000026488.1"/>
    </source>
</evidence>
<feature type="domain" description="C2H2-type" evidence="5">
    <location>
        <begin position="110"/>
        <end position="137"/>
    </location>
</feature>
<accession>A0A8C3PTP9</accession>
<dbReference type="SUPFAM" id="SSF57667">
    <property type="entry name" value="beta-beta-alpha zinc fingers"/>
    <property type="match status" value="1"/>
</dbReference>
<dbReference type="Gene3D" id="3.30.160.60">
    <property type="entry name" value="Classic Zinc Finger"/>
    <property type="match status" value="3"/>
</dbReference>
<dbReference type="GO" id="GO:0000981">
    <property type="term" value="F:DNA-binding transcription factor activity, RNA polymerase II-specific"/>
    <property type="evidence" value="ECO:0007669"/>
    <property type="project" value="TreeGrafter"/>
</dbReference>
<dbReference type="Ensembl" id="ENSCPGT00000028937.1">
    <property type="protein sequence ID" value="ENSCPGP00000026488.1"/>
    <property type="gene ID" value="ENSCPGG00000018262.1"/>
</dbReference>
<dbReference type="FunFam" id="3.30.160.60:FF:000446">
    <property type="entry name" value="Zinc finger protein"/>
    <property type="match status" value="1"/>
</dbReference>
<dbReference type="Proteomes" id="UP000694419">
    <property type="component" value="Unplaced"/>
</dbReference>
<protein>
    <recommendedName>
        <fullName evidence="5">C2H2-type domain-containing protein</fullName>
    </recommendedName>
</protein>
<keyword evidence="2 4" id="KW-0863">Zinc-finger</keyword>
<feature type="domain" description="C2H2-type" evidence="5">
    <location>
        <begin position="81"/>
        <end position="109"/>
    </location>
</feature>
<evidence type="ECO:0000256" key="4">
    <source>
        <dbReference type="PROSITE-ProRule" id="PRU00042"/>
    </source>
</evidence>
<dbReference type="GO" id="GO:0008270">
    <property type="term" value="F:zinc ion binding"/>
    <property type="evidence" value="ECO:0007669"/>
    <property type="project" value="UniProtKB-KW"/>
</dbReference>
<evidence type="ECO:0000256" key="1">
    <source>
        <dbReference type="ARBA" id="ARBA00022723"/>
    </source>
</evidence>
<evidence type="ECO:0000259" key="5">
    <source>
        <dbReference type="PROSITE" id="PS50157"/>
    </source>
</evidence>
<dbReference type="Pfam" id="PF00096">
    <property type="entry name" value="zf-C2H2"/>
    <property type="match status" value="1"/>
</dbReference>
<evidence type="ECO:0000256" key="2">
    <source>
        <dbReference type="ARBA" id="ARBA00022771"/>
    </source>
</evidence>
<keyword evidence="7" id="KW-1185">Reference proteome</keyword>
<sequence>SRTPPACVTCFALGMNLTLPESIGLTPTAVPSAFAGEMRTQPVPLGSPGNEGAGEQRRSPHLTIVFPFPDPRSNPNGIPSSPCHLTQRLFFSRQDKLKIHMRKHMGERPYLCIYCTTKFVHNYDLKNHMRIHTGVRPYQCEFCYKSFTHSDHLHHDARSNDFTTLEGYKGGVFIQRRTHMGSFPKMCAPTQSKVLCLWP</sequence>
<dbReference type="PANTHER" id="PTHR46105">
    <property type="entry name" value="AGAP004733-PA"/>
    <property type="match status" value="1"/>
</dbReference>
<reference evidence="6" key="1">
    <citation type="submission" date="2025-08" db="UniProtKB">
        <authorList>
            <consortium name="Ensembl"/>
        </authorList>
    </citation>
    <scope>IDENTIFICATION</scope>
</reference>
<organism evidence="6 7">
    <name type="scientific">Calidris pygmaea</name>
    <name type="common">Spoon-billed sandpiper</name>
    <dbReference type="NCBI Taxonomy" id="425635"/>
    <lineage>
        <taxon>Eukaryota</taxon>
        <taxon>Metazoa</taxon>
        <taxon>Chordata</taxon>
        <taxon>Craniata</taxon>
        <taxon>Vertebrata</taxon>
        <taxon>Euteleostomi</taxon>
        <taxon>Archelosauria</taxon>
        <taxon>Archosauria</taxon>
        <taxon>Dinosauria</taxon>
        <taxon>Saurischia</taxon>
        <taxon>Theropoda</taxon>
        <taxon>Coelurosauria</taxon>
        <taxon>Aves</taxon>
        <taxon>Neognathae</taxon>
        <taxon>Neoaves</taxon>
        <taxon>Charadriiformes</taxon>
        <taxon>Scolopacidae</taxon>
        <taxon>Calidris</taxon>
    </lineage>
</organism>
<evidence type="ECO:0000313" key="7">
    <source>
        <dbReference type="Proteomes" id="UP000694419"/>
    </source>
</evidence>
<dbReference type="FunFam" id="3.30.160.60:FF:002343">
    <property type="entry name" value="Zinc finger protein 33A"/>
    <property type="match status" value="1"/>
</dbReference>
<dbReference type="PROSITE" id="PS00028">
    <property type="entry name" value="ZINC_FINGER_C2H2_1"/>
    <property type="match status" value="1"/>
</dbReference>
<dbReference type="InterPro" id="IPR013087">
    <property type="entry name" value="Znf_C2H2_type"/>
</dbReference>
<proteinExistence type="predicted"/>
<dbReference type="GO" id="GO:0000978">
    <property type="term" value="F:RNA polymerase II cis-regulatory region sequence-specific DNA binding"/>
    <property type="evidence" value="ECO:0007669"/>
    <property type="project" value="TreeGrafter"/>
</dbReference>
<name>A0A8C3PTP9_9CHAR</name>
<dbReference type="PANTHER" id="PTHR46105:SF7">
    <property type="entry name" value="ZINC FINGER AND BTB DOMAIN-CONTAINING PROTEIN 7C"/>
    <property type="match status" value="1"/>
</dbReference>
<keyword evidence="1" id="KW-0479">Metal-binding</keyword>
<dbReference type="InterPro" id="IPR050457">
    <property type="entry name" value="ZnFinger_BTB_dom_contain"/>
</dbReference>
<reference evidence="6" key="2">
    <citation type="submission" date="2025-09" db="UniProtKB">
        <authorList>
            <consortium name="Ensembl"/>
        </authorList>
    </citation>
    <scope>IDENTIFICATION</scope>
</reference>
<dbReference type="AlphaFoldDB" id="A0A8C3PTP9"/>
<dbReference type="InterPro" id="IPR036236">
    <property type="entry name" value="Znf_C2H2_sf"/>
</dbReference>
<keyword evidence="3" id="KW-0862">Zinc</keyword>
<evidence type="ECO:0000256" key="3">
    <source>
        <dbReference type="ARBA" id="ARBA00022833"/>
    </source>
</evidence>
<dbReference type="PROSITE" id="PS50157">
    <property type="entry name" value="ZINC_FINGER_C2H2_2"/>
    <property type="match status" value="2"/>
</dbReference>